<comment type="function">
    <text evidence="6">Involved in the gluconeogenesis. Catalyzes stereospecifically the conversion of dihydroxyacetone phosphate (DHAP) to D-glyceraldehyde-3-phosphate (G3P).</text>
</comment>
<feature type="active site" description="Electrophile" evidence="6">
    <location>
        <position position="94"/>
    </location>
</feature>
<dbReference type="InterPro" id="IPR022896">
    <property type="entry name" value="TrioseP_Isoase_bac/euk"/>
</dbReference>
<dbReference type="SUPFAM" id="SSF51351">
    <property type="entry name" value="Triosephosphate isomerase (TIM)"/>
    <property type="match status" value="1"/>
</dbReference>
<dbReference type="PROSITE" id="PS00171">
    <property type="entry name" value="TIM_1"/>
    <property type="match status" value="1"/>
</dbReference>
<dbReference type="NCBIfam" id="TIGR00419">
    <property type="entry name" value="tim"/>
    <property type="match status" value="1"/>
</dbReference>
<keyword evidence="2 6" id="KW-0312">Gluconeogenesis</keyword>
<keyword evidence="5 6" id="KW-0413">Isomerase</keyword>
<evidence type="ECO:0000256" key="7">
    <source>
        <dbReference type="RuleBase" id="RU363013"/>
    </source>
</evidence>
<dbReference type="GO" id="GO:0019563">
    <property type="term" value="P:glycerol catabolic process"/>
    <property type="evidence" value="ECO:0007669"/>
    <property type="project" value="TreeGrafter"/>
</dbReference>
<dbReference type="PANTHER" id="PTHR21139:SF42">
    <property type="entry name" value="TRIOSEPHOSPHATE ISOMERASE"/>
    <property type="match status" value="1"/>
</dbReference>
<dbReference type="GO" id="GO:0006096">
    <property type="term" value="P:glycolytic process"/>
    <property type="evidence" value="ECO:0007669"/>
    <property type="project" value="UniProtKB-UniRule"/>
</dbReference>
<comment type="subcellular location">
    <subcellularLocation>
        <location evidence="6 7">Cytoplasm</location>
    </subcellularLocation>
</comment>
<evidence type="ECO:0000256" key="2">
    <source>
        <dbReference type="ARBA" id="ARBA00022432"/>
    </source>
</evidence>
<dbReference type="Gene3D" id="3.20.20.70">
    <property type="entry name" value="Aldolase class I"/>
    <property type="match status" value="1"/>
</dbReference>
<dbReference type="PATRIC" id="fig|1618983.3.peg.153"/>
<evidence type="ECO:0000256" key="1">
    <source>
        <dbReference type="ARBA" id="ARBA00007422"/>
    </source>
</evidence>
<evidence type="ECO:0000313" key="9">
    <source>
        <dbReference type="Proteomes" id="UP000033930"/>
    </source>
</evidence>
<comment type="similarity">
    <text evidence="1 6 7">Belongs to the triosephosphate isomerase family.</text>
</comment>
<feature type="binding site" evidence="6">
    <location>
        <begin position="232"/>
        <end position="233"/>
    </location>
    <ligand>
        <name>substrate</name>
    </ligand>
</feature>
<dbReference type="EC" id="5.3.1.1" evidence="6 7"/>
<comment type="pathway">
    <text evidence="6 7">Carbohydrate degradation; glycolysis; D-glyceraldehyde 3-phosphate from glycerone phosphate: step 1/1.</text>
</comment>
<dbReference type="InterPro" id="IPR035990">
    <property type="entry name" value="TIM_sf"/>
</dbReference>
<comment type="catalytic activity">
    <reaction evidence="6 7">
        <text>D-glyceraldehyde 3-phosphate = dihydroxyacetone phosphate</text>
        <dbReference type="Rhea" id="RHEA:18585"/>
        <dbReference type="ChEBI" id="CHEBI:57642"/>
        <dbReference type="ChEBI" id="CHEBI:59776"/>
        <dbReference type="EC" id="5.3.1.1"/>
    </reaction>
</comment>
<evidence type="ECO:0000256" key="6">
    <source>
        <dbReference type="HAMAP-Rule" id="MF_00147"/>
    </source>
</evidence>
<proteinExistence type="inferred from homology"/>
<dbReference type="EMBL" id="LCAW01000003">
    <property type="protein sequence ID" value="KKR99717.1"/>
    <property type="molecule type" value="Genomic_DNA"/>
</dbReference>
<feature type="binding site" evidence="6">
    <location>
        <begin position="7"/>
        <end position="9"/>
    </location>
    <ligand>
        <name>substrate</name>
    </ligand>
</feature>
<accession>A0A0G0YH93</accession>
<comment type="subunit">
    <text evidence="6 7">Homodimer.</text>
</comment>
<reference evidence="8 9" key="1">
    <citation type="journal article" date="2015" name="Nature">
        <title>rRNA introns, odd ribosomes, and small enigmatic genomes across a large radiation of phyla.</title>
        <authorList>
            <person name="Brown C.T."/>
            <person name="Hug L.A."/>
            <person name="Thomas B.C."/>
            <person name="Sharon I."/>
            <person name="Castelle C.J."/>
            <person name="Singh A."/>
            <person name="Wilkins M.J."/>
            <person name="Williams K.H."/>
            <person name="Banfield J.F."/>
        </authorList>
    </citation>
    <scope>NUCLEOTIDE SEQUENCE [LARGE SCALE GENOMIC DNA]</scope>
</reference>
<keyword evidence="3 6" id="KW-0963">Cytoplasm</keyword>
<dbReference type="Pfam" id="PF00121">
    <property type="entry name" value="TIM"/>
    <property type="match status" value="1"/>
</dbReference>
<dbReference type="HAMAP" id="MF_00147_B">
    <property type="entry name" value="TIM_B"/>
    <property type="match status" value="1"/>
</dbReference>
<dbReference type="CDD" id="cd00311">
    <property type="entry name" value="TIM"/>
    <property type="match status" value="1"/>
</dbReference>
<comment type="caution">
    <text evidence="8">The sequence shown here is derived from an EMBL/GenBank/DDBJ whole genome shotgun (WGS) entry which is preliminary data.</text>
</comment>
<protein>
    <recommendedName>
        <fullName evidence="6 7">Triosephosphate isomerase</fullName>
        <shortName evidence="6">TIM</shortName>
        <shortName evidence="6">TPI</shortName>
        <ecNumber evidence="6 7">5.3.1.1</ecNumber>
    </recommendedName>
    <alternativeName>
        <fullName evidence="6">Triose-phosphate isomerase</fullName>
    </alternativeName>
</protein>
<keyword evidence="4 6" id="KW-0324">Glycolysis</keyword>
<gene>
    <name evidence="6" type="primary">tpiA</name>
    <name evidence="8" type="ORF">UU50_C0003G0022</name>
</gene>
<dbReference type="GO" id="GO:0005829">
    <property type="term" value="C:cytosol"/>
    <property type="evidence" value="ECO:0007669"/>
    <property type="project" value="TreeGrafter"/>
</dbReference>
<dbReference type="PROSITE" id="PS51440">
    <property type="entry name" value="TIM_2"/>
    <property type="match status" value="1"/>
</dbReference>
<dbReference type="UniPathway" id="UPA00138"/>
<dbReference type="InterPro" id="IPR013785">
    <property type="entry name" value="Aldolase_TIM"/>
</dbReference>
<feature type="binding site" evidence="6">
    <location>
        <position position="211"/>
    </location>
    <ligand>
        <name>substrate</name>
    </ligand>
</feature>
<dbReference type="GO" id="GO:0004807">
    <property type="term" value="F:triose-phosphate isomerase activity"/>
    <property type="evidence" value="ECO:0007669"/>
    <property type="project" value="UniProtKB-UniRule"/>
</dbReference>
<dbReference type="GO" id="GO:0006094">
    <property type="term" value="P:gluconeogenesis"/>
    <property type="evidence" value="ECO:0007669"/>
    <property type="project" value="UniProtKB-UniRule"/>
</dbReference>
<comment type="pathway">
    <text evidence="6 7">Carbohydrate biosynthesis; gluconeogenesis.</text>
</comment>
<dbReference type="Proteomes" id="UP000033930">
    <property type="component" value="Unassembled WGS sequence"/>
</dbReference>
<evidence type="ECO:0000256" key="5">
    <source>
        <dbReference type="ARBA" id="ARBA00023235"/>
    </source>
</evidence>
<organism evidence="8 9">
    <name type="scientific">Candidatus Uhrbacteria bacterium GW2011_GWC1_41_20</name>
    <dbReference type="NCBI Taxonomy" id="1618983"/>
    <lineage>
        <taxon>Bacteria</taxon>
        <taxon>Candidatus Uhriibacteriota</taxon>
    </lineage>
</organism>
<dbReference type="GO" id="GO:0046166">
    <property type="term" value="P:glyceraldehyde-3-phosphate biosynthetic process"/>
    <property type="evidence" value="ECO:0007669"/>
    <property type="project" value="TreeGrafter"/>
</dbReference>
<evidence type="ECO:0000256" key="4">
    <source>
        <dbReference type="ARBA" id="ARBA00023152"/>
    </source>
</evidence>
<feature type="binding site" evidence="6">
    <location>
        <position position="172"/>
    </location>
    <ligand>
        <name>substrate</name>
    </ligand>
</feature>
<dbReference type="AlphaFoldDB" id="A0A0G0YH93"/>
<dbReference type="InterPro" id="IPR000652">
    <property type="entry name" value="Triosephosphate_isomerase"/>
</dbReference>
<dbReference type="UniPathway" id="UPA00109">
    <property type="reaction ID" value="UER00189"/>
</dbReference>
<sequence length="257" mass="28289">MKYIFANWKMNLGIRESIALSRAVMRILRGEEKTPIVSIFPSFTVLNDVRKIMARSRVKLGAQNCAIEKKGSFTGEVSIGMLEDVGCDYVLVGHSERRTLFAEDNELVAKRLKSAMESRLTPILCVGEPASERESGNAEGYVSEQLYSALKDLKIPKQKDLFIAYEPVWAIGSGQAALVADMVFMHGLIRSLAKTITDHQDSKIHVIYGGSVDAKNAYGFLREAQVDGVLVGGASLKIREFEGIVQSASEVMLAQEL</sequence>
<dbReference type="InterPro" id="IPR020861">
    <property type="entry name" value="Triosephosphate_isomerase_AS"/>
</dbReference>
<feature type="active site" description="Proton acceptor" evidence="6">
    <location>
        <position position="166"/>
    </location>
</feature>
<dbReference type="PANTHER" id="PTHR21139">
    <property type="entry name" value="TRIOSEPHOSPHATE ISOMERASE"/>
    <property type="match status" value="1"/>
</dbReference>
<evidence type="ECO:0000256" key="3">
    <source>
        <dbReference type="ARBA" id="ARBA00022490"/>
    </source>
</evidence>
<name>A0A0G0YH93_9BACT</name>
<evidence type="ECO:0000313" key="8">
    <source>
        <dbReference type="EMBL" id="KKR99717.1"/>
    </source>
</evidence>